<keyword evidence="2" id="KW-1185">Reference proteome</keyword>
<protein>
    <submittedName>
        <fullName evidence="1">Uncharacterized protein</fullName>
    </submittedName>
</protein>
<proteinExistence type="predicted"/>
<accession>A0ACB8YGM3</accession>
<sequence length="681" mass="78193">MGCSESKIKNVEIVNRCKQRKAFMKQSISAHNAFAAAHLAYAAALRNTGAALSDYAQGELRFLDHLHSTSTTTRNHPPLPPHLPYDSLPPPPHPDSSDFKPHSNSIADEVDHEDDEVEDDGIKHRSRYRSSVGGIMKGEMQKEKLPPPRSAPWPPPPPPPTPPLPQPPENDKISSWDFFSSLMKDMSGRSLAEDDEGSRNERPKISRKISENQREHDGGGEIRTGHGGYSATVEENEEEPPPSAMKGGVQNVMLLQVFKELDDCFMKASKSSHEVSKILEANRLHYCSNFAYNQGHINHSTRVMRVITWNKSFKGPQIADDSKYGLTSKENDQTHATVLDKMLAWEKKLYDEVKLLGDAQQACEDMKYEYQKKIDSLNKLRKRGASSDSLERIKAMVSHLHTRCIVNMQSMDSTVSEINRLRDEQLYPKLVQLIEEMGIMWKNMQKQHESQSTIVQALTAIKISQSPKDETNEHNLKNTQKLRVHVEIWHSEFQKLMLHQNEFIKSLNDWLKLNLTDKISSPQNPKIQSFLRTWQDQLEKLTEEGAKTAINTFAGELDAIVEYQSDEMKMKDRCEETRRKLTRKSRKFEEWCDKQIAKRTLTEEIVEDDDEVIGDRQMVVEALKRRLEEEEEEYRRRCFQVKEKTLMNLNSGLPEVFTAMSKFSRSCSRMYGTLQVNEKVL</sequence>
<dbReference type="Proteomes" id="UP001055879">
    <property type="component" value="Linkage Group LG12"/>
</dbReference>
<dbReference type="EMBL" id="CM042058">
    <property type="protein sequence ID" value="KAI3684251.1"/>
    <property type="molecule type" value="Genomic_DNA"/>
</dbReference>
<reference evidence="2" key="1">
    <citation type="journal article" date="2022" name="Mol. Ecol. Resour.">
        <title>The genomes of chicory, endive, great burdock and yacon provide insights into Asteraceae palaeo-polyploidization history and plant inulin production.</title>
        <authorList>
            <person name="Fan W."/>
            <person name="Wang S."/>
            <person name="Wang H."/>
            <person name="Wang A."/>
            <person name="Jiang F."/>
            <person name="Liu H."/>
            <person name="Zhao H."/>
            <person name="Xu D."/>
            <person name="Zhang Y."/>
        </authorList>
    </citation>
    <scope>NUCLEOTIDE SEQUENCE [LARGE SCALE GENOMIC DNA]</scope>
    <source>
        <strain evidence="2">cv. Niubang</strain>
    </source>
</reference>
<name>A0ACB8YGM3_ARCLA</name>
<comment type="caution">
    <text evidence="1">The sequence shown here is derived from an EMBL/GenBank/DDBJ whole genome shotgun (WGS) entry which is preliminary data.</text>
</comment>
<evidence type="ECO:0000313" key="2">
    <source>
        <dbReference type="Proteomes" id="UP001055879"/>
    </source>
</evidence>
<organism evidence="1 2">
    <name type="scientific">Arctium lappa</name>
    <name type="common">Greater burdock</name>
    <name type="synonym">Lappa major</name>
    <dbReference type="NCBI Taxonomy" id="4217"/>
    <lineage>
        <taxon>Eukaryota</taxon>
        <taxon>Viridiplantae</taxon>
        <taxon>Streptophyta</taxon>
        <taxon>Embryophyta</taxon>
        <taxon>Tracheophyta</taxon>
        <taxon>Spermatophyta</taxon>
        <taxon>Magnoliopsida</taxon>
        <taxon>eudicotyledons</taxon>
        <taxon>Gunneridae</taxon>
        <taxon>Pentapetalae</taxon>
        <taxon>asterids</taxon>
        <taxon>campanulids</taxon>
        <taxon>Asterales</taxon>
        <taxon>Asteraceae</taxon>
        <taxon>Carduoideae</taxon>
        <taxon>Cardueae</taxon>
        <taxon>Arctiinae</taxon>
        <taxon>Arctium</taxon>
    </lineage>
</organism>
<evidence type="ECO:0000313" key="1">
    <source>
        <dbReference type="EMBL" id="KAI3684251.1"/>
    </source>
</evidence>
<gene>
    <name evidence="1" type="ORF">L6452_33472</name>
</gene>
<reference evidence="1 2" key="2">
    <citation type="journal article" date="2022" name="Mol. Ecol. Resour.">
        <title>The genomes of chicory, endive, great burdock and yacon provide insights into Asteraceae paleo-polyploidization history and plant inulin production.</title>
        <authorList>
            <person name="Fan W."/>
            <person name="Wang S."/>
            <person name="Wang H."/>
            <person name="Wang A."/>
            <person name="Jiang F."/>
            <person name="Liu H."/>
            <person name="Zhao H."/>
            <person name="Xu D."/>
            <person name="Zhang Y."/>
        </authorList>
    </citation>
    <scope>NUCLEOTIDE SEQUENCE [LARGE SCALE GENOMIC DNA]</scope>
    <source>
        <strain evidence="2">cv. Niubang</strain>
    </source>
</reference>